<dbReference type="InterPro" id="IPR012507">
    <property type="entry name" value="YibE_F"/>
</dbReference>
<protein>
    <recommendedName>
        <fullName evidence="4">YibE/F family protein</fullName>
    </recommendedName>
</protein>
<comment type="caution">
    <text evidence="2">The sequence shown here is derived from an EMBL/GenBank/DDBJ whole genome shotgun (WGS) entry which is preliminary data.</text>
</comment>
<dbReference type="Pfam" id="PF07907">
    <property type="entry name" value="YibE_F"/>
    <property type="match status" value="1"/>
</dbReference>
<dbReference type="PANTHER" id="PTHR41771">
    <property type="entry name" value="MEMBRANE PROTEIN-RELATED"/>
    <property type="match status" value="1"/>
</dbReference>
<dbReference type="PANTHER" id="PTHR41771:SF1">
    <property type="entry name" value="MEMBRANE PROTEIN"/>
    <property type="match status" value="1"/>
</dbReference>
<accession>A0ABQ6Z3J8</accession>
<dbReference type="Proteomes" id="UP000782705">
    <property type="component" value="Unassembled WGS sequence"/>
</dbReference>
<evidence type="ECO:0000313" key="2">
    <source>
        <dbReference type="EMBL" id="KAF1306015.1"/>
    </source>
</evidence>
<keyword evidence="1" id="KW-0812">Transmembrane</keyword>
<feature type="transmembrane region" description="Helical" evidence="1">
    <location>
        <begin position="51"/>
        <end position="72"/>
    </location>
</feature>
<keyword evidence="1" id="KW-1133">Transmembrane helix</keyword>
<evidence type="ECO:0008006" key="4">
    <source>
        <dbReference type="Google" id="ProtNLM"/>
    </source>
</evidence>
<evidence type="ECO:0000313" key="3">
    <source>
        <dbReference type="Proteomes" id="UP000782705"/>
    </source>
</evidence>
<dbReference type="RefSeq" id="WP_161900915.1">
    <property type="nucleotide sequence ID" value="NZ_MAEL01000004.1"/>
</dbReference>
<dbReference type="EMBL" id="MAEL01000004">
    <property type="protein sequence ID" value="KAF1306015.1"/>
    <property type="molecule type" value="Genomic_DNA"/>
</dbReference>
<proteinExistence type="predicted"/>
<evidence type="ECO:0000256" key="1">
    <source>
        <dbReference type="SAM" id="Phobius"/>
    </source>
</evidence>
<name>A0ABQ6Z3J8_9ENTE</name>
<feature type="transmembrane region" description="Helical" evidence="1">
    <location>
        <begin position="78"/>
        <end position="98"/>
    </location>
</feature>
<feature type="transmembrane region" description="Helical" evidence="1">
    <location>
        <begin position="179"/>
        <end position="202"/>
    </location>
</feature>
<organism evidence="2 3">
    <name type="scientific">Candidatus Enterococcus willemsii</name>
    <dbReference type="NCBI Taxonomy" id="1857215"/>
    <lineage>
        <taxon>Bacteria</taxon>
        <taxon>Bacillati</taxon>
        <taxon>Bacillota</taxon>
        <taxon>Bacilli</taxon>
        <taxon>Lactobacillales</taxon>
        <taxon>Enterococcaceae</taxon>
        <taxon>Enterococcus</taxon>
    </lineage>
</organism>
<keyword evidence="3" id="KW-1185">Reference proteome</keyword>
<reference evidence="2 3" key="1">
    <citation type="submission" date="2016-06" db="EMBL/GenBank/DDBJ databases">
        <title>Four novel species of enterococci isolated from chicken manure.</title>
        <authorList>
            <person name="Van Tyne D."/>
        </authorList>
    </citation>
    <scope>NUCLEOTIDE SEQUENCE [LARGE SCALE GENOMIC DNA]</scope>
    <source>
        <strain evidence="2 3">CU12B</strain>
    </source>
</reference>
<sequence length="256" mass="28570">MNVISMLLLLFIVCMFAIMGKSSFYILSGLFMNLILFALFIYLLSKGMHVYGVSLLYILANSLIVLAYVNGWNEKTKAAFYSMLLFLLVLGVLFIPFIQRLSVHGFPPQDIEELAAMDLNVPIAFSELSVSVLFIGVSGALIDGSMAISSATAELYHRRDGEITFQQLFQSSMTVVKSILNSTINTILFAFISSSFALIFWYQDLSIPWHEMIHSKAFVSELSIILLSGVGVSFVLPFTSVVTCWYLLKRNHSSAH</sequence>
<feature type="transmembrane region" description="Helical" evidence="1">
    <location>
        <begin position="222"/>
        <end position="248"/>
    </location>
</feature>
<keyword evidence="1" id="KW-0472">Membrane</keyword>
<feature type="transmembrane region" description="Helical" evidence="1">
    <location>
        <begin position="26"/>
        <end position="44"/>
    </location>
</feature>
<gene>
    <name evidence="2" type="ORF">BAU17_03355</name>
</gene>